<feature type="domain" description="BHLH" evidence="5">
    <location>
        <begin position="130"/>
        <end position="180"/>
    </location>
</feature>
<evidence type="ECO:0000259" key="5">
    <source>
        <dbReference type="PROSITE" id="PS50888"/>
    </source>
</evidence>
<dbReference type="GO" id="GO:0009960">
    <property type="term" value="P:endosperm development"/>
    <property type="evidence" value="ECO:0007669"/>
    <property type="project" value="InterPro"/>
</dbReference>
<dbReference type="SUPFAM" id="SSF47459">
    <property type="entry name" value="HLH, helix-loop-helix DNA-binding domain"/>
    <property type="match status" value="2"/>
</dbReference>
<dbReference type="InterPro" id="IPR045239">
    <property type="entry name" value="bHLH95_bHLH"/>
</dbReference>
<dbReference type="GO" id="GO:0046983">
    <property type="term" value="F:protein dimerization activity"/>
    <property type="evidence" value="ECO:0007669"/>
    <property type="project" value="InterPro"/>
</dbReference>
<proteinExistence type="inferred from homology"/>
<dbReference type="InterPro" id="IPR036638">
    <property type="entry name" value="HLH_DNA-bd_sf"/>
</dbReference>
<reference evidence="7" key="1">
    <citation type="submission" date="2013-06" db="EMBL/GenBank/DDBJ databases">
        <authorList>
            <person name="Zhao Q."/>
        </authorList>
    </citation>
    <scope>NUCLEOTIDE SEQUENCE</scope>
    <source>
        <strain evidence="7">cv. W1943</strain>
    </source>
</reference>
<dbReference type="Proteomes" id="UP000008022">
    <property type="component" value="Unassembled WGS sequence"/>
</dbReference>
<dbReference type="OMA" id="ELMLWSQ"/>
<feature type="compositionally biased region" description="Polar residues" evidence="4">
    <location>
        <begin position="276"/>
        <end position="287"/>
    </location>
</feature>
<dbReference type="Pfam" id="PF00010">
    <property type="entry name" value="HLH"/>
    <property type="match status" value="2"/>
</dbReference>
<accession>A0A0E0P986</accession>
<keyword evidence="3" id="KW-0804">Transcription</keyword>
<keyword evidence="2" id="KW-0805">Transcription regulation</keyword>
<evidence type="ECO:0000256" key="2">
    <source>
        <dbReference type="ARBA" id="ARBA00023015"/>
    </source>
</evidence>
<feature type="region of interest" description="Disordered" evidence="4">
    <location>
        <begin position="211"/>
        <end position="231"/>
    </location>
</feature>
<dbReference type="SMART" id="SM00353">
    <property type="entry name" value="HLH"/>
    <property type="match status" value="2"/>
</dbReference>
<dbReference type="HOGENOM" id="CLU_024956_2_0_1"/>
<dbReference type="InterPro" id="IPR044278">
    <property type="entry name" value="BHLH95-like"/>
</dbReference>
<sequence length="714" mass="76156">MSQEGPNNHPQGTQETHDCPFTIATNTPLGSTKMGYSDSRKSDENNTSSKPASPVVSSDVVEIKETWENVVVADEEGEGGEDGFASDASESKSKSSSDEVDYELLDLLAGASEGCSGGNNNDEVKNFAYADHKMHVLTERERRKEMKNKFEILHALIPNLPEKTDKATIVEATINYIKNLQDKIHKMEMLKVEREHAIALATAATATAAASADTALQAPPPSEEENEEHDSVVAAATREMALADMVHAWEQQQEAAATGGSHGGHAVPPPPPAASLQTWTGPNMTASLTGDDGFITLSLPHQGGQKNLVAGAVSVLERHHIDVVTATVSASEQGDNLISLHCHLSPGSSSSQNLTPLDKFKLAMSELMLWSQHLHLPIHPMSQEGADLSQDVDESPYHTAVVTTNNLVRSIKAEKSNSSSSSGKPIETDIGLKVASPTMFGFNTKIEGTGKNMAVKREEGEGGGRPGVSSGVSTRDTNGKGKNAMDMEHALHIWTERERRKKMKNMFSTLHGLLPKIPGKTDKASIVGEAIGYIKTLEDVVQKLETIKTERVRAHQWAAAAAAAVAANGGGEGSSHSHSQPPRHATAVTVAVAEPAPVAAAVNAQEPQKKAAAAAAAPTLQTWSAPNITLTMAGVDAFINMCLPRQRASFTTVAFVLEKHQIDVVTSTISADHDKSLFSVHVRLNEASLQSTEGLTPEAKYKLAVSELMVRLAE</sequence>
<dbReference type="PANTHER" id="PTHR46772">
    <property type="entry name" value="BHLH DOMAIN-CONTAINING PROTEIN"/>
    <property type="match status" value="1"/>
</dbReference>
<feature type="region of interest" description="Disordered" evidence="4">
    <location>
        <begin position="252"/>
        <end position="287"/>
    </location>
</feature>
<evidence type="ECO:0000256" key="3">
    <source>
        <dbReference type="ARBA" id="ARBA00023163"/>
    </source>
</evidence>
<evidence type="ECO:0000256" key="1">
    <source>
        <dbReference type="ARBA" id="ARBA00005510"/>
    </source>
</evidence>
<feature type="compositionally biased region" description="Polar residues" evidence="4">
    <location>
        <begin position="1"/>
        <end position="14"/>
    </location>
</feature>
<feature type="region of interest" description="Disordered" evidence="4">
    <location>
        <begin position="456"/>
        <end position="482"/>
    </location>
</feature>
<dbReference type="eggNOG" id="ENOG502QSD0">
    <property type="taxonomic scope" value="Eukaryota"/>
</dbReference>
<evidence type="ECO:0000256" key="4">
    <source>
        <dbReference type="SAM" id="MobiDB-lite"/>
    </source>
</evidence>
<dbReference type="AlphaFoldDB" id="A0A0E0P986"/>
<comment type="similarity">
    <text evidence="1">Belongs to the bHLH protein family.</text>
</comment>
<feature type="region of interest" description="Disordered" evidence="4">
    <location>
        <begin position="1"/>
        <end position="97"/>
    </location>
</feature>
<dbReference type="Gramene" id="ORUFI04G14020.1">
    <property type="protein sequence ID" value="ORUFI04G14020.1"/>
    <property type="gene ID" value="ORUFI04G14020"/>
</dbReference>
<dbReference type="PROSITE" id="PS50888">
    <property type="entry name" value="BHLH"/>
    <property type="match status" value="2"/>
</dbReference>
<dbReference type="GO" id="GO:0003700">
    <property type="term" value="F:DNA-binding transcription factor activity"/>
    <property type="evidence" value="ECO:0007669"/>
    <property type="project" value="InterPro"/>
</dbReference>
<evidence type="ECO:0000313" key="6">
    <source>
        <dbReference type="EnsemblPlants" id="ORUFI04G14020.1"/>
    </source>
</evidence>
<dbReference type="InterPro" id="IPR011598">
    <property type="entry name" value="bHLH_dom"/>
</dbReference>
<dbReference type="Gene3D" id="4.10.280.10">
    <property type="entry name" value="Helix-loop-helix DNA-binding domain"/>
    <property type="match status" value="2"/>
</dbReference>
<protein>
    <recommendedName>
        <fullName evidence="5">BHLH domain-containing protein</fullName>
    </recommendedName>
</protein>
<dbReference type="PANTHER" id="PTHR46772:SF8">
    <property type="entry name" value="TRANSCRIPTION FACTOR BHLH95"/>
    <property type="match status" value="1"/>
</dbReference>
<feature type="domain" description="BHLH" evidence="5">
    <location>
        <begin position="487"/>
        <end position="537"/>
    </location>
</feature>
<keyword evidence="7" id="KW-1185">Reference proteome</keyword>
<dbReference type="CDD" id="cd11393">
    <property type="entry name" value="bHLH_AtbHLH_like"/>
    <property type="match status" value="2"/>
</dbReference>
<organism evidence="6 7">
    <name type="scientific">Oryza rufipogon</name>
    <name type="common">Brownbeard rice</name>
    <name type="synonym">Asian wild rice</name>
    <dbReference type="NCBI Taxonomy" id="4529"/>
    <lineage>
        <taxon>Eukaryota</taxon>
        <taxon>Viridiplantae</taxon>
        <taxon>Streptophyta</taxon>
        <taxon>Embryophyta</taxon>
        <taxon>Tracheophyta</taxon>
        <taxon>Spermatophyta</taxon>
        <taxon>Magnoliopsida</taxon>
        <taxon>Liliopsida</taxon>
        <taxon>Poales</taxon>
        <taxon>Poaceae</taxon>
        <taxon>BOP clade</taxon>
        <taxon>Oryzoideae</taxon>
        <taxon>Oryzeae</taxon>
        <taxon>Oryzinae</taxon>
        <taxon>Oryza</taxon>
    </lineage>
</organism>
<reference evidence="6" key="2">
    <citation type="submission" date="2015-06" db="UniProtKB">
        <authorList>
            <consortium name="EnsemblPlants"/>
        </authorList>
    </citation>
    <scope>IDENTIFICATION</scope>
</reference>
<name>A0A0E0P986_ORYRU</name>
<evidence type="ECO:0000313" key="7">
    <source>
        <dbReference type="Proteomes" id="UP000008022"/>
    </source>
</evidence>
<dbReference type="EnsemblPlants" id="ORUFI04G14020.1">
    <property type="protein sequence ID" value="ORUFI04G14020.1"/>
    <property type="gene ID" value="ORUFI04G14020"/>
</dbReference>